<proteinExistence type="predicted"/>
<dbReference type="EMBL" id="LAVV01007956">
    <property type="protein sequence ID" value="KNZ54210.1"/>
    <property type="molecule type" value="Genomic_DNA"/>
</dbReference>
<dbReference type="AlphaFoldDB" id="A0A0L6V227"/>
<evidence type="ECO:0000313" key="1">
    <source>
        <dbReference type="EMBL" id="KNZ54210.1"/>
    </source>
</evidence>
<dbReference type="VEuPathDB" id="FungiDB:VP01_3008g1"/>
<accession>A0A0L6V227</accession>
<sequence length="409" mass="45519">MSALLHLSFLRSSTQPQLILSLSLSFFPQAYNKQKNPPHLLILCFQSSLSAPSVLPSLIAIFFSYGLSLCGLLRVCYASTHNPTHLKPSSTTQLLNCTPQLPQITPNFFFIIKCECIWFEKWNVELSLVEIFPLLFSGNLGFCCGRLESLVSCQEKDSEYSALNDEIRCHNKVPHSPPNSRTLPQTPAPPLFPQYSYTLPAFLHSHTTVINFHSLHVMIKVVDNRLLTGGCTKVRRMEIIPPFWTPLASPRAPLCANPAPPDPVPPPKNSAVRALSAQPFSKACLSPQNTANDCHIANPPILSFVYFDTPQSSAHTILSAEATSETCSYCLACQDSTPSKIYFLMKFCVLMRFKAEPNPLFSPLFLLLIKCGACMLRKCIYSFLTLPQVSQYPNTGGKSNRFLFLPVQV</sequence>
<gene>
    <name evidence="1" type="ORF">VP01_3008g1</name>
</gene>
<protein>
    <submittedName>
        <fullName evidence="1">Uncharacterized protein</fullName>
    </submittedName>
</protein>
<name>A0A0L6V227_9BASI</name>
<evidence type="ECO:0000313" key="2">
    <source>
        <dbReference type="Proteomes" id="UP000037035"/>
    </source>
</evidence>
<keyword evidence="2" id="KW-1185">Reference proteome</keyword>
<organism evidence="1 2">
    <name type="scientific">Puccinia sorghi</name>
    <dbReference type="NCBI Taxonomy" id="27349"/>
    <lineage>
        <taxon>Eukaryota</taxon>
        <taxon>Fungi</taxon>
        <taxon>Dikarya</taxon>
        <taxon>Basidiomycota</taxon>
        <taxon>Pucciniomycotina</taxon>
        <taxon>Pucciniomycetes</taxon>
        <taxon>Pucciniales</taxon>
        <taxon>Pucciniaceae</taxon>
        <taxon>Puccinia</taxon>
    </lineage>
</organism>
<reference evidence="1 2" key="1">
    <citation type="submission" date="2015-08" db="EMBL/GenBank/DDBJ databases">
        <title>Next Generation Sequencing and Analysis of the Genome of Puccinia sorghi L Schw, the Causal Agent of Maize Common Rust.</title>
        <authorList>
            <person name="Rochi L."/>
            <person name="Burguener G."/>
            <person name="Darino M."/>
            <person name="Turjanski A."/>
            <person name="Kreff E."/>
            <person name="Dieguez M.J."/>
            <person name="Sacco F."/>
        </authorList>
    </citation>
    <scope>NUCLEOTIDE SEQUENCE [LARGE SCALE GENOMIC DNA]</scope>
    <source>
        <strain evidence="1 2">RO10H11247</strain>
    </source>
</reference>
<comment type="caution">
    <text evidence="1">The sequence shown here is derived from an EMBL/GenBank/DDBJ whole genome shotgun (WGS) entry which is preliminary data.</text>
</comment>
<dbReference type="Proteomes" id="UP000037035">
    <property type="component" value="Unassembled WGS sequence"/>
</dbReference>